<dbReference type="Gene3D" id="3.10.180.10">
    <property type="entry name" value="2,3-Dihydroxybiphenyl 1,2-Dioxygenase, domain 1"/>
    <property type="match status" value="1"/>
</dbReference>
<dbReference type="Proteomes" id="UP000184532">
    <property type="component" value="Unassembled WGS sequence"/>
</dbReference>
<dbReference type="RefSeq" id="WP_073178640.1">
    <property type="nucleotide sequence ID" value="NZ_FQWL01000002.1"/>
</dbReference>
<evidence type="ECO:0000256" key="1">
    <source>
        <dbReference type="SAM" id="SignalP"/>
    </source>
</evidence>
<organism evidence="3 4">
    <name type="scientific">Flagellimonas flava</name>
    <dbReference type="NCBI Taxonomy" id="570519"/>
    <lineage>
        <taxon>Bacteria</taxon>
        <taxon>Pseudomonadati</taxon>
        <taxon>Bacteroidota</taxon>
        <taxon>Flavobacteriia</taxon>
        <taxon>Flavobacteriales</taxon>
        <taxon>Flavobacteriaceae</taxon>
        <taxon>Flagellimonas</taxon>
    </lineage>
</organism>
<protein>
    <recommendedName>
        <fullName evidence="2">VOC domain-containing protein</fullName>
    </recommendedName>
</protein>
<dbReference type="InterPro" id="IPR004360">
    <property type="entry name" value="Glyas_Fos-R_dOase_dom"/>
</dbReference>
<evidence type="ECO:0000259" key="2">
    <source>
        <dbReference type="PROSITE" id="PS51819"/>
    </source>
</evidence>
<gene>
    <name evidence="3" type="ORF">SAMN04488116_1861</name>
</gene>
<dbReference type="PROSITE" id="PS51819">
    <property type="entry name" value="VOC"/>
    <property type="match status" value="1"/>
</dbReference>
<feature type="chain" id="PRO_5012296487" description="VOC domain-containing protein" evidence="1">
    <location>
        <begin position="20"/>
        <end position="165"/>
    </location>
</feature>
<feature type="domain" description="VOC" evidence="2">
    <location>
        <begin position="47"/>
        <end position="164"/>
    </location>
</feature>
<dbReference type="CDD" id="cd07247">
    <property type="entry name" value="SgaA_N_like"/>
    <property type="match status" value="1"/>
</dbReference>
<dbReference type="InterPro" id="IPR029068">
    <property type="entry name" value="Glyas_Bleomycin-R_OHBP_Dase"/>
</dbReference>
<dbReference type="AlphaFoldDB" id="A0A1M5KYP3"/>
<name>A0A1M5KYP3_9FLAO</name>
<dbReference type="OrthoDB" id="9804235at2"/>
<dbReference type="InterPro" id="IPR037523">
    <property type="entry name" value="VOC_core"/>
</dbReference>
<dbReference type="EMBL" id="FQWL01000002">
    <property type="protein sequence ID" value="SHG57944.1"/>
    <property type="molecule type" value="Genomic_DNA"/>
</dbReference>
<keyword evidence="4" id="KW-1185">Reference proteome</keyword>
<dbReference type="Pfam" id="PF00903">
    <property type="entry name" value="Glyoxalase"/>
    <property type="match status" value="1"/>
</dbReference>
<dbReference type="PANTHER" id="PTHR33993:SF2">
    <property type="entry name" value="VOC DOMAIN-CONTAINING PROTEIN"/>
    <property type="match status" value="1"/>
</dbReference>
<dbReference type="PROSITE" id="PS51257">
    <property type="entry name" value="PROKAR_LIPOPROTEIN"/>
    <property type="match status" value="1"/>
</dbReference>
<sequence>MKRILFGLSAAVIAMSFTACQPKSKPAPETEEVNPVETQKTDPMNTYVSIFEIPATDIDRAIGFYQNILGLQIEKMEFPGLEMGLLPFEDQMVTGVIMKGEGNEPSAAGITIYLNGGNDLQPILDQVEPNGGQILMPKTPHADESGFFALFLDSEGNKLGLHSEN</sequence>
<dbReference type="SUPFAM" id="SSF54593">
    <property type="entry name" value="Glyoxalase/Bleomycin resistance protein/Dihydroxybiphenyl dioxygenase"/>
    <property type="match status" value="1"/>
</dbReference>
<accession>A0A1M5KYP3</accession>
<dbReference type="STRING" id="570519.SAMN04488116_1861"/>
<dbReference type="PANTHER" id="PTHR33993">
    <property type="entry name" value="GLYOXALASE-RELATED"/>
    <property type="match status" value="1"/>
</dbReference>
<evidence type="ECO:0000313" key="3">
    <source>
        <dbReference type="EMBL" id="SHG57944.1"/>
    </source>
</evidence>
<keyword evidence="1" id="KW-0732">Signal</keyword>
<proteinExistence type="predicted"/>
<evidence type="ECO:0000313" key="4">
    <source>
        <dbReference type="Proteomes" id="UP000184532"/>
    </source>
</evidence>
<dbReference type="InterPro" id="IPR052164">
    <property type="entry name" value="Anthracycline_SecMetBiosynth"/>
</dbReference>
<feature type="signal peptide" evidence="1">
    <location>
        <begin position="1"/>
        <end position="19"/>
    </location>
</feature>
<reference evidence="4" key="1">
    <citation type="submission" date="2016-11" db="EMBL/GenBank/DDBJ databases">
        <authorList>
            <person name="Varghese N."/>
            <person name="Submissions S."/>
        </authorList>
    </citation>
    <scope>NUCLEOTIDE SEQUENCE [LARGE SCALE GENOMIC DNA]</scope>
    <source>
        <strain evidence="4">DSM 22638</strain>
    </source>
</reference>